<name>A0A0Q3ISX8_BRADI</name>
<dbReference type="Gene3D" id="2.30.39.10">
    <property type="entry name" value="Alpha-1-antitrypsin, domain 1"/>
    <property type="match status" value="1"/>
</dbReference>
<accession>A0A0Q3ISX8</accession>
<dbReference type="Pfam" id="PF00079">
    <property type="entry name" value="Serpin"/>
    <property type="match status" value="2"/>
</dbReference>
<feature type="region of interest" description="Disordered" evidence="3">
    <location>
        <begin position="314"/>
        <end position="344"/>
    </location>
</feature>
<evidence type="ECO:0000313" key="7">
    <source>
        <dbReference type="Proteomes" id="UP000008810"/>
    </source>
</evidence>
<evidence type="ECO:0000313" key="6">
    <source>
        <dbReference type="EnsemblPlants" id="KQJ89272"/>
    </source>
</evidence>
<dbReference type="InterPro" id="IPR000215">
    <property type="entry name" value="Serpin_fam"/>
</dbReference>
<dbReference type="Gene3D" id="3.30.497.10">
    <property type="entry name" value="Antithrombin, subunit I, domain 2"/>
    <property type="match status" value="1"/>
</dbReference>
<evidence type="ECO:0000256" key="1">
    <source>
        <dbReference type="ARBA" id="ARBA00009500"/>
    </source>
</evidence>
<proteinExistence type="inferred from homology"/>
<dbReference type="Gene3D" id="2.10.310.10">
    <property type="entry name" value="Serpins superfamily"/>
    <property type="match status" value="1"/>
</dbReference>
<reference evidence="6" key="3">
    <citation type="submission" date="2018-08" db="UniProtKB">
        <authorList>
            <consortium name="EnsemblPlants"/>
        </authorList>
    </citation>
    <scope>IDENTIFICATION</scope>
    <source>
        <strain evidence="6">cv. Bd21</strain>
    </source>
</reference>
<evidence type="ECO:0000256" key="3">
    <source>
        <dbReference type="SAM" id="MobiDB-lite"/>
    </source>
</evidence>
<dbReference type="OrthoDB" id="671595at2759"/>
<feature type="compositionally biased region" description="Basic and acidic residues" evidence="3">
    <location>
        <begin position="261"/>
        <end position="278"/>
    </location>
</feature>
<evidence type="ECO:0000259" key="4">
    <source>
        <dbReference type="SMART" id="SM00093"/>
    </source>
</evidence>
<dbReference type="GO" id="GO:0005615">
    <property type="term" value="C:extracellular space"/>
    <property type="evidence" value="ECO:0000318"/>
    <property type="project" value="GO_Central"/>
</dbReference>
<dbReference type="EMBL" id="CM000883">
    <property type="protein sequence ID" value="KQJ89272.1"/>
    <property type="molecule type" value="Genomic_DNA"/>
</dbReference>
<dbReference type="InterPro" id="IPR023796">
    <property type="entry name" value="Serpin_dom"/>
</dbReference>
<dbReference type="InterPro" id="IPR036186">
    <property type="entry name" value="Serpin_sf"/>
</dbReference>
<dbReference type="SMART" id="SM00093">
    <property type="entry name" value="SERPIN"/>
    <property type="match status" value="1"/>
</dbReference>
<dbReference type="AlphaFoldDB" id="A0A0Q3ISX8"/>
<dbReference type="GO" id="GO:0004867">
    <property type="term" value="F:serine-type endopeptidase inhibitor activity"/>
    <property type="evidence" value="ECO:0007669"/>
    <property type="project" value="InterPro"/>
</dbReference>
<feature type="domain" description="Serpin" evidence="4">
    <location>
        <begin position="20"/>
        <end position="504"/>
    </location>
</feature>
<dbReference type="InParanoid" id="A0A0Q3ISX8"/>
<evidence type="ECO:0000256" key="2">
    <source>
        <dbReference type="RuleBase" id="RU000411"/>
    </source>
</evidence>
<dbReference type="PANTHER" id="PTHR11461">
    <property type="entry name" value="SERINE PROTEASE INHIBITOR, SERPIN"/>
    <property type="match status" value="1"/>
</dbReference>
<keyword evidence="7" id="KW-1185">Reference proteome</keyword>
<dbReference type="EnsemblPlants" id="KQJ89272">
    <property type="protein sequence ID" value="KQJ89272"/>
    <property type="gene ID" value="BRADI_4g24580v3"/>
</dbReference>
<dbReference type="InterPro" id="IPR042178">
    <property type="entry name" value="Serpin_sf_1"/>
</dbReference>
<dbReference type="Gramene" id="KQJ89272">
    <property type="protein sequence ID" value="KQJ89272"/>
    <property type="gene ID" value="BRADI_4g24580v3"/>
</dbReference>
<comment type="similarity">
    <text evidence="1 2">Belongs to the serpin family.</text>
</comment>
<organism evidence="5">
    <name type="scientific">Brachypodium distachyon</name>
    <name type="common">Purple false brome</name>
    <name type="synonym">Trachynia distachya</name>
    <dbReference type="NCBI Taxonomy" id="15368"/>
    <lineage>
        <taxon>Eukaryota</taxon>
        <taxon>Viridiplantae</taxon>
        <taxon>Streptophyta</taxon>
        <taxon>Embryophyta</taxon>
        <taxon>Tracheophyta</taxon>
        <taxon>Spermatophyta</taxon>
        <taxon>Magnoliopsida</taxon>
        <taxon>Liliopsida</taxon>
        <taxon>Poales</taxon>
        <taxon>Poaceae</taxon>
        <taxon>BOP clade</taxon>
        <taxon>Pooideae</taxon>
        <taxon>Stipodae</taxon>
        <taxon>Brachypodieae</taxon>
        <taxon>Brachypodium</taxon>
    </lineage>
</organism>
<dbReference type="SUPFAM" id="SSF56574">
    <property type="entry name" value="Serpins"/>
    <property type="match status" value="2"/>
</dbReference>
<sequence>METGSAAESATEGALAAFSAGLARRLADSDAYSTNLVFSPLSVYTALALMAAGARGATLDELLRVLGVSSRGELDEFLSRAAALMRDRSATGGPLVASACGVWSDLSCPLKPGFVEAVVSASGESRNTEAAAVNFRGDVDGACRRINAWAARATEGLIDGVLAPSSVAKETLVVLGSAVYFKSEWDTPFEKRLTADRLFRRLGGAGEVEVPFMRSWKRQYVAVHDGFKVLTLRYKMEDPYAPVFNLSPQKRLAPCSESPNGDERHESPRRFNRNDRHKSPVAPRWSWSWPFFPWLRRRPDRRLFDIRECDPLGGRAGPYSGGESDASSSDDDDTMTQLSSSDDEDDTMAQFSMCIFLPDADDGLPSLINSIASRPSFLHEHLPRQPVDVGEFRVPRFKLSFHDSLVVILRQLGFELPFSDVADFSDMAAECPLTLDEVVHKAALDVNEEGTEVAAVTLVDMRAGRSARPPPQQRVDFVADHPFAYFIMEEDSGTVIFAGHIVDPSTET</sequence>
<evidence type="ECO:0000313" key="5">
    <source>
        <dbReference type="EMBL" id="KQJ89272.1"/>
    </source>
</evidence>
<dbReference type="PANTHER" id="PTHR11461:SF385">
    <property type="entry name" value="SERPIN DOMAIN-CONTAINING PROTEIN"/>
    <property type="match status" value="1"/>
</dbReference>
<dbReference type="InterPro" id="IPR042185">
    <property type="entry name" value="Serpin_sf_2"/>
</dbReference>
<gene>
    <name evidence="5" type="ORF">BRADI_4g24580v3</name>
</gene>
<reference evidence="5 6" key="1">
    <citation type="journal article" date="2010" name="Nature">
        <title>Genome sequencing and analysis of the model grass Brachypodium distachyon.</title>
        <authorList>
            <consortium name="International Brachypodium Initiative"/>
        </authorList>
    </citation>
    <scope>NUCLEOTIDE SEQUENCE [LARGE SCALE GENOMIC DNA]</scope>
    <source>
        <strain evidence="5 6">Bd21</strain>
    </source>
</reference>
<dbReference type="Gene3D" id="6.20.40.10">
    <property type="match status" value="1"/>
</dbReference>
<feature type="region of interest" description="Disordered" evidence="3">
    <location>
        <begin position="251"/>
        <end position="281"/>
    </location>
</feature>
<protein>
    <recommendedName>
        <fullName evidence="4">Serpin domain-containing protein</fullName>
    </recommendedName>
</protein>
<dbReference type="Proteomes" id="UP000008810">
    <property type="component" value="Chromosome 4"/>
</dbReference>
<reference evidence="5" key="2">
    <citation type="submission" date="2017-06" db="EMBL/GenBank/DDBJ databases">
        <title>WGS assembly of Brachypodium distachyon.</title>
        <authorList>
            <consortium name="The International Brachypodium Initiative"/>
            <person name="Lucas S."/>
            <person name="Harmon-Smith M."/>
            <person name="Lail K."/>
            <person name="Tice H."/>
            <person name="Grimwood J."/>
            <person name="Bruce D."/>
            <person name="Barry K."/>
            <person name="Shu S."/>
            <person name="Lindquist E."/>
            <person name="Wang M."/>
            <person name="Pitluck S."/>
            <person name="Vogel J.P."/>
            <person name="Garvin D.F."/>
            <person name="Mockler T.C."/>
            <person name="Schmutz J."/>
            <person name="Rokhsar D."/>
            <person name="Bevan M.W."/>
        </authorList>
    </citation>
    <scope>NUCLEOTIDE SEQUENCE</scope>
    <source>
        <strain evidence="5">Bd21</strain>
    </source>
</reference>